<dbReference type="RefSeq" id="WP_380082670.1">
    <property type="nucleotide sequence ID" value="NZ_JBHSWD010000001.1"/>
</dbReference>
<evidence type="ECO:0000313" key="2">
    <source>
        <dbReference type="Proteomes" id="UP001596297"/>
    </source>
</evidence>
<keyword evidence="2" id="KW-1185">Reference proteome</keyword>
<accession>A0ABW1YFL6</accession>
<organism evidence="1 2">
    <name type="scientific">Deinococcus lacus</name>
    <dbReference type="NCBI Taxonomy" id="392561"/>
    <lineage>
        <taxon>Bacteria</taxon>
        <taxon>Thermotogati</taxon>
        <taxon>Deinococcota</taxon>
        <taxon>Deinococci</taxon>
        <taxon>Deinococcales</taxon>
        <taxon>Deinococcaceae</taxon>
        <taxon>Deinococcus</taxon>
    </lineage>
</organism>
<proteinExistence type="predicted"/>
<sequence>MRYAWLPVFVAAAVAATYALLTDLPRRSGSGAEVVWVEPAAGQCGQVVPLPDKRKLPQEQNGAWHLTRTSGLTGTACSAGTLTFVAAGAGSYNGVPPRLEVHQGGKALLSTDVPERGQRYSVPVSAGPVDLLLTNGTAPNVTSARQLRVSEIRLP</sequence>
<dbReference type="EMBL" id="JBHSWD010000001">
    <property type="protein sequence ID" value="MFC6591664.1"/>
    <property type="molecule type" value="Genomic_DNA"/>
</dbReference>
<name>A0ABW1YFL6_9DEIO</name>
<reference evidence="2" key="1">
    <citation type="journal article" date="2019" name="Int. J. Syst. Evol. Microbiol.">
        <title>The Global Catalogue of Microorganisms (GCM) 10K type strain sequencing project: providing services to taxonomists for standard genome sequencing and annotation.</title>
        <authorList>
            <consortium name="The Broad Institute Genomics Platform"/>
            <consortium name="The Broad Institute Genome Sequencing Center for Infectious Disease"/>
            <person name="Wu L."/>
            <person name="Ma J."/>
        </authorList>
    </citation>
    <scope>NUCLEOTIDE SEQUENCE [LARGE SCALE GENOMIC DNA]</scope>
    <source>
        <strain evidence="2">CGMCC 1.15772</strain>
    </source>
</reference>
<protein>
    <recommendedName>
        <fullName evidence="3">DUF4115 domain-containing protein</fullName>
    </recommendedName>
</protein>
<evidence type="ECO:0000313" key="1">
    <source>
        <dbReference type="EMBL" id="MFC6591664.1"/>
    </source>
</evidence>
<gene>
    <name evidence="1" type="ORF">ACFP81_06340</name>
</gene>
<comment type="caution">
    <text evidence="1">The sequence shown here is derived from an EMBL/GenBank/DDBJ whole genome shotgun (WGS) entry which is preliminary data.</text>
</comment>
<dbReference type="Proteomes" id="UP001596297">
    <property type="component" value="Unassembled WGS sequence"/>
</dbReference>
<evidence type="ECO:0008006" key="3">
    <source>
        <dbReference type="Google" id="ProtNLM"/>
    </source>
</evidence>